<sequence>MHFVSTLIAAFAATTALAAPLGPILPPSNPSANASPQYCRTWQACLTAINAARSSQEGLPAIALPSNWWDLTYAQRVWAFINLERVSRNLQPLATMINTYDSQVQTAVTNDADPIAPYGVGSWGSIWAGGEGMFPLSAIYLWMYVDGPGGNNLDCTASKTDGCWGHRDIILGADFNAIDSCAGKDSSGADSFAALLLSPTTAPAAANTVMTWDAQKAFSAQGTY</sequence>
<feature type="chain" id="PRO_5025593327" evidence="1">
    <location>
        <begin position="19"/>
        <end position="224"/>
    </location>
</feature>
<dbReference type="Proteomes" id="UP000799538">
    <property type="component" value="Unassembled WGS sequence"/>
</dbReference>
<reference evidence="3" key="1">
    <citation type="journal article" date="2020" name="Stud. Mycol.">
        <title>101 Dothideomycetes genomes: A test case for predicting lifestyles and emergence of pathogens.</title>
        <authorList>
            <person name="Haridas S."/>
            <person name="Albert R."/>
            <person name="Binder M."/>
            <person name="Bloem J."/>
            <person name="LaButti K."/>
            <person name="Salamov A."/>
            <person name="Andreopoulos B."/>
            <person name="Baker S."/>
            <person name="Barry K."/>
            <person name="Bills G."/>
            <person name="Bluhm B."/>
            <person name="Cannon C."/>
            <person name="Castanera R."/>
            <person name="Culley D."/>
            <person name="Daum C."/>
            <person name="Ezra D."/>
            <person name="Gonzalez J."/>
            <person name="Henrissat B."/>
            <person name="Kuo A."/>
            <person name="Liang C."/>
            <person name="Lipzen A."/>
            <person name="Lutzoni F."/>
            <person name="Magnuson J."/>
            <person name="Mondo S."/>
            <person name="Nolan M."/>
            <person name="Ohm R."/>
            <person name="Pangilinan J."/>
            <person name="Park H.-J."/>
            <person name="Ramirez L."/>
            <person name="Alfaro M."/>
            <person name="Sun H."/>
            <person name="Tritt A."/>
            <person name="Yoshinaga Y."/>
            <person name="Zwiers L.-H."/>
            <person name="Turgeon B."/>
            <person name="Goodwin S."/>
            <person name="Spatafora J."/>
            <person name="Crous P."/>
            <person name="Grigoriev I."/>
        </authorList>
    </citation>
    <scope>NUCLEOTIDE SEQUENCE [LARGE SCALE GENOMIC DNA]</scope>
    <source>
        <strain evidence="3">CECT 20119</strain>
    </source>
</reference>
<dbReference type="OrthoDB" id="3872266at2759"/>
<organism evidence="2 3">
    <name type="scientific">Elsinoe ampelina</name>
    <dbReference type="NCBI Taxonomy" id="302913"/>
    <lineage>
        <taxon>Eukaryota</taxon>
        <taxon>Fungi</taxon>
        <taxon>Dikarya</taxon>
        <taxon>Ascomycota</taxon>
        <taxon>Pezizomycotina</taxon>
        <taxon>Dothideomycetes</taxon>
        <taxon>Dothideomycetidae</taxon>
        <taxon>Myriangiales</taxon>
        <taxon>Elsinoaceae</taxon>
        <taxon>Elsinoe</taxon>
    </lineage>
</organism>
<evidence type="ECO:0000313" key="3">
    <source>
        <dbReference type="Proteomes" id="UP000799538"/>
    </source>
</evidence>
<gene>
    <name evidence="2" type="ORF">BDZ85DRAFT_29023</name>
</gene>
<accession>A0A6A6G4F4</accession>
<keyword evidence="1" id="KW-0732">Signal</keyword>
<dbReference type="EMBL" id="ML992512">
    <property type="protein sequence ID" value="KAF2220612.1"/>
    <property type="molecule type" value="Genomic_DNA"/>
</dbReference>
<evidence type="ECO:0000313" key="2">
    <source>
        <dbReference type="EMBL" id="KAF2220612.1"/>
    </source>
</evidence>
<evidence type="ECO:0000256" key="1">
    <source>
        <dbReference type="SAM" id="SignalP"/>
    </source>
</evidence>
<feature type="signal peptide" evidence="1">
    <location>
        <begin position="1"/>
        <end position="18"/>
    </location>
</feature>
<protein>
    <submittedName>
        <fullName evidence="2">Uncharacterized protein</fullName>
    </submittedName>
</protein>
<proteinExistence type="predicted"/>
<keyword evidence="3" id="KW-1185">Reference proteome</keyword>
<dbReference type="AlphaFoldDB" id="A0A6A6G4F4"/>
<name>A0A6A6G4F4_9PEZI</name>